<reference evidence="3" key="1">
    <citation type="submission" date="2022-11" db="UniProtKB">
        <authorList>
            <consortium name="WormBaseParasite"/>
        </authorList>
    </citation>
    <scope>IDENTIFICATION</scope>
</reference>
<protein>
    <submittedName>
        <fullName evidence="3">Uncharacterized protein</fullName>
    </submittedName>
</protein>
<keyword evidence="1" id="KW-1133">Transmembrane helix</keyword>
<name>A0A914PF45_9BILA</name>
<dbReference type="AlphaFoldDB" id="A0A914PF45"/>
<dbReference type="WBParaSite" id="PDA_v2.g14170.t1">
    <property type="protein sequence ID" value="PDA_v2.g14170.t1"/>
    <property type="gene ID" value="PDA_v2.g14170"/>
</dbReference>
<evidence type="ECO:0000256" key="1">
    <source>
        <dbReference type="SAM" id="Phobius"/>
    </source>
</evidence>
<keyword evidence="1" id="KW-0812">Transmembrane</keyword>
<dbReference type="Proteomes" id="UP000887578">
    <property type="component" value="Unplaced"/>
</dbReference>
<feature type="transmembrane region" description="Helical" evidence="1">
    <location>
        <begin position="36"/>
        <end position="59"/>
    </location>
</feature>
<keyword evidence="1" id="KW-0472">Membrane</keyword>
<accession>A0A914PF45</accession>
<evidence type="ECO:0000313" key="3">
    <source>
        <dbReference type="WBParaSite" id="PDA_v2.g14170.t1"/>
    </source>
</evidence>
<keyword evidence="2" id="KW-1185">Reference proteome</keyword>
<proteinExistence type="predicted"/>
<organism evidence="2 3">
    <name type="scientific">Panagrolaimus davidi</name>
    <dbReference type="NCBI Taxonomy" id="227884"/>
    <lineage>
        <taxon>Eukaryota</taxon>
        <taxon>Metazoa</taxon>
        <taxon>Ecdysozoa</taxon>
        <taxon>Nematoda</taxon>
        <taxon>Chromadorea</taxon>
        <taxon>Rhabditida</taxon>
        <taxon>Tylenchina</taxon>
        <taxon>Panagrolaimomorpha</taxon>
        <taxon>Panagrolaimoidea</taxon>
        <taxon>Panagrolaimidae</taxon>
        <taxon>Panagrolaimus</taxon>
    </lineage>
</organism>
<sequence>MFVRLFSILFGSLLGTVIILSVIYEYGLTVEDAIRYTLIVLGGVSALSLIITVCFTCFVKSFGYDDEQPKKQNTFSYHENCINPVYVLSYEDKKQDPSLTIDIPSVVVNPNYLSSQK</sequence>
<feature type="transmembrane region" description="Helical" evidence="1">
    <location>
        <begin position="5"/>
        <end position="24"/>
    </location>
</feature>
<evidence type="ECO:0000313" key="2">
    <source>
        <dbReference type="Proteomes" id="UP000887578"/>
    </source>
</evidence>